<evidence type="ECO:0000256" key="1">
    <source>
        <dbReference type="SAM" id="Phobius"/>
    </source>
</evidence>
<protein>
    <recommendedName>
        <fullName evidence="4">DUF1700 domain-containing protein</fullName>
    </recommendedName>
</protein>
<accession>A0A7I8DM80</accession>
<evidence type="ECO:0000313" key="2">
    <source>
        <dbReference type="EMBL" id="BCJ97396.1"/>
    </source>
</evidence>
<dbReference type="Pfam" id="PF22564">
    <property type="entry name" value="HAAS"/>
    <property type="match status" value="1"/>
</dbReference>
<reference evidence="2 3" key="2">
    <citation type="submission" date="2020-08" db="EMBL/GenBank/DDBJ databases">
        <authorList>
            <person name="Ueki A."/>
            <person name="Tonouchi A."/>
        </authorList>
    </citation>
    <scope>NUCLEOTIDE SEQUENCE [LARGE SCALE GENOMIC DNA]</scope>
    <source>
        <strain evidence="2 3">CTTW</strain>
    </source>
</reference>
<proteinExistence type="predicted"/>
<evidence type="ECO:0000313" key="3">
    <source>
        <dbReference type="Proteomes" id="UP000515703"/>
    </source>
</evidence>
<evidence type="ECO:0008006" key="4">
    <source>
        <dbReference type="Google" id="ProtNLM"/>
    </source>
</evidence>
<dbReference type="EMBL" id="AP023368">
    <property type="protein sequence ID" value="BCJ97396.1"/>
    <property type="molecule type" value="Genomic_DNA"/>
</dbReference>
<name>A0A7I8DM80_9FIRM</name>
<keyword evidence="3" id="KW-1185">Reference proteome</keyword>
<feature type="transmembrane region" description="Helical" evidence="1">
    <location>
        <begin position="119"/>
        <end position="136"/>
    </location>
</feature>
<sequence length="166" mass="19030">MSKTEFIAELRAALAGELPENEIENNINYYESYIREQALSNSEEQVLELLGDPRLIAKTIIETYQLSHGPLYHSKLNYTAYQDGDTKEWSEGSEEAEYDEDKGNYQAYGVNGLKWYHKVLLVAIAILVLSVVLIIGGLLIRLFFYIGIPLLAIYFIYRAITNNRNR</sequence>
<keyword evidence="1" id="KW-1133">Transmembrane helix</keyword>
<reference evidence="2 3" key="1">
    <citation type="submission" date="2020-08" db="EMBL/GenBank/DDBJ databases">
        <title>Draft genome sequencing of an Anaerocolumna strain isolated from anoxic soil subjected to BSD treatment.</title>
        <authorList>
            <person name="Uek A."/>
            <person name="Tonouchi A."/>
        </authorList>
    </citation>
    <scope>NUCLEOTIDE SEQUENCE [LARGE SCALE GENOMIC DNA]</scope>
    <source>
        <strain evidence="2 3">CTTW</strain>
    </source>
</reference>
<gene>
    <name evidence="2" type="ORF">bsdcttw_04370</name>
</gene>
<keyword evidence="1" id="KW-0472">Membrane</keyword>
<dbReference type="KEGG" id="acht:bsdcttw_04370"/>
<keyword evidence="1" id="KW-0812">Transmembrane</keyword>
<dbReference type="RefSeq" id="WP_185257828.1">
    <property type="nucleotide sequence ID" value="NZ_AP023368.1"/>
</dbReference>
<dbReference type="Proteomes" id="UP000515703">
    <property type="component" value="Chromosome"/>
</dbReference>
<organism evidence="2 3">
    <name type="scientific">Anaerocolumna chitinilytica</name>
    <dbReference type="NCBI Taxonomy" id="1727145"/>
    <lineage>
        <taxon>Bacteria</taxon>
        <taxon>Bacillati</taxon>
        <taxon>Bacillota</taxon>
        <taxon>Clostridia</taxon>
        <taxon>Lachnospirales</taxon>
        <taxon>Lachnospiraceae</taxon>
        <taxon>Anaerocolumna</taxon>
    </lineage>
</organism>
<feature type="transmembrane region" description="Helical" evidence="1">
    <location>
        <begin position="142"/>
        <end position="160"/>
    </location>
</feature>
<dbReference type="AlphaFoldDB" id="A0A7I8DM80"/>